<organism evidence="1 2">
    <name type="scientific">Nephila pilipes</name>
    <name type="common">Giant wood spider</name>
    <name type="synonym">Nephila maculata</name>
    <dbReference type="NCBI Taxonomy" id="299642"/>
    <lineage>
        <taxon>Eukaryota</taxon>
        <taxon>Metazoa</taxon>
        <taxon>Ecdysozoa</taxon>
        <taxon>Arthropoda</taxon>
        <taxon>Chelicerata</taxon>
        <taxon>Arachnida</taxon>
        <taxon>Araneae</taxon>
        <taxon>Araneomorphae</taxon>
        <taxon>Entelegynae</taxon>
        <taxon>Araneoidea</taxon>
        <taxon>Nephilidae</taxon>
        <taxon>Nephila</taxon>
    </lineage>
</organism>
<dbReference type="EMBL" id="BMAW01064943">
    <property type="protein sequence ID" value="GFT47918.1"/>
    <property type="molecule type" value="Genomic_DNA"/>
</dbReference>
<keyword evidence="2" id="KW-1185">Reference proteome</keyword>
<dbReference type="Proteomes" id="UP000887013">
    <property type="component" value="Unassembled WGS sequence"/>
</dbReference>
<name>A0A8X6P2F3_NEPPI</name>
<gene>
    <name evidence="1" type="ORF">NPIL_34051</name>
</gene>
<protein>
    <submittedName>
        <fullName evidence="1">Uncharacterized protein</fullName>
    </submittedName>
</protein>
<sequence>MLHTAETKASTLSAAEIVFQRSHSGKGRRCWQTVVLSSLHTFREKLHSKSSAMFHPQELDDESLRTTDYCRGVRREVLVCGSRSQNLLELQHERQ</sequence>
<evidence type="ECO:0000313" key="1">
    <source>
        <dbReference type="EMBL" id="GFT47918.1"/>
    </source>
</evidence>
<comment type="caution">
    <text evidence="1">The sequence shown here is derived from an EMBL/GenBank/DDBJ whole genome shotgun (WGS) entry which is preliminary data.</text>
</comment>
<dbReference type="AlphaFoldDB" id="A0A8X6P2F3"/>
<accession>A0A8X6P2F3</accession>
<reference evidence="1" key="1">
    <citation type="submission" date="2020-08" db="EMBL/GenBank/DDBJ databases">
        <title>Multicomponent nature underlies the extraordinary mechanical properties of spider dragline silk.</title>
        <authorList>
            <person name="Kono N."/>
            <person name="Nakamura H."/>
            <person name="Mori M."/>
            <person name="Yoshida Y."/>
            <person name="Ohtoshi R."/>
            <person name="Malay A.D."/>
            <person name="Moran D.A.P."/>
            <person name="Tomita M."/>
            <person name="Numata K."/>
            <person name="Arakawa K."/>
        </authorList>
    </citation>
    <scope>NUCLEOTIDE SEQUENCE</scope>
</reference>
<proteinExistence type="predicted"/>
<evidence type="ECO:0000313" key="2">
    <source>
        <dbReference type="Proteomes" id="UP000887013"/>
    </source>
</evidence>